<evidence type="ECO:0000313" key="3">
    <source>
        <dbReference type="EMBL" id="MBE1566211.1"/>
    </source>
</evidence>
<keyword evidence="2" id="KW-0812">Transmembrane</keyword>
<evidence type="ECO:0000256" key="1">
    <source>
        <dbReference type="SAM" id="Coils"/>
    </source>
</evidence>
<organism evidence="3 4">
    <name type="scientific">Nonomuraea africana</name>
    <dbReference type="NCBI Taxonomy" id="46171"/>
    <lineage>
        <taxon>Bacteria</taxon>
        <taxon>Bacillati</taxon>
        <taxon>Actinomycetota</taxon>
        <taxon>Actinomycetes</taxon>
        <taxon>Streptosporangiales</taxon>
        <taxon>Streptosporangiaceae</taxon>
        <taxon>Nonomuraea</taxon>
    </lineage>
</organism>
<name>A0ABR9KW05_9ACTN</name>
<keyword evidence="1" id="KW-0175">Coiled coil</keyword>
<evidence type="ECO:0000256" key="2">
    <source>
        <dbReference type="SAM" id="Phobius"/>
    </source>
</evidence>
<evidence type="ECO:0000313" key="4">
    <source>
        <dbReference type="Proteomes" id="UP000661607"/>
    </source>
</evidence>
<keyword evidence="2" id="KW-0472">Membrane</keyword>
<keyword evidence="4" id="KW-1185">Reference proteome</keyword>
<proteinExistence type="predicted"/>
<dbReference type="Proteomes" id="UP000661607">
    <property type="component" value="Unassembled WGS sequence"/>
</dbReference>
<sequence>MLSPRHLAAIAILGGLVLAALGVLSLTGAVSPAAALAAAAFLLALSALAFLVLTVRRLDGKAHRIDLRVKKIENGLAQTGTGLKRIESRIDRLSAAVEEAATRRSEDLSAILASLGEDRVNAMTHAEEVAELRAALRELREERV</sequence>
<reference evidence="3 4" key="1">
    <citation type="submission" date="2020-10" db="EMBL/GenBank/DDBJ databases">
        <title>Sequencing the genomes of 1000 actinobacteria strains.</title>
        <authorList>
            <person name="Klenk H.-P."/>
        </authorList>
    </citation>
    <scope>NUCLEOTIDE SEQUENCE [LARGE SCALE GENOMIC DNA]</scope>
    <source>
        <strain evidence="3 4">DSM 43748</strain>
    </source>
</reference>
<accession>A0ABR9KW05</accession>
<feature type="transmembrane region" description="Helical" evidence="2">
    <location>
        <begin position="7"/>
        <end position="27"/>
    </location>
</feature>
<feature type="transmembrane region" description="Helical" evidence="2">
    <location>
        <begin position="33"/>
        <end position="55"/>
    </location>
</feature>
<dbReference type="RefSeq" id="WP_192780284.1">
    <property type="nucleotide sequence ID" value="NZ_BAAASY010000013.1"/>
</dbReference>
<protein>
    <submittedName>
        <fullName evidence="3">Spy/CpxP family protein refolding chaperone</fullName>
    </submittedName>
</protein>
<gene>
    <name evidence="3" type="ORF">H4W81_008990</name>
</gene>
<comment type="caution">
    <text evidence="3">The sequence shown here is derived from an EMBL/GenBank/DDBJ whole genome shotgun (WGS) entry which is preliminary data.</text>
</comment>
<dbReference type="EMBL" id="JADBEF010000001">
    <property type="protein sequence ID" value="MBE1566211.1"/>
    <property type="molecule type" value="Genomic_DNA"/>
</dbReference>
<feature type="coiled-coil region" evidence="1">
    <location>
        <begin position="83"/>
        <end position="142"/>
    </location>
</feature>
<keyword evidence="2" id="KW-1133">Transmembrane helix</keyword>